<comment type="caution">
    <text evidence="2">The sequence shown here is derived from an EMBL/GenBank/DDBJ whole genome shotgun (WGS) entry which is preliminary data.</text>
</comment>
<evidence type="ECO:0000313" key="3">
    <source>
        <dbReference type="Proteomes" id="UP000617734"/>
    </source>
</evidence>
<keyword evidence="3" id="KW-1185">Reference proteome</keyword>
<dbReference type="AlphaFoldDB" id="A0A919D934"/>
<reference evidence="2" key="1">
    <citation type="journal article" date="2014" name="Int. J. Syst. Evol. Microbiol.">
        <title>Complete genome sequence of Corynebacterium casei LMG S-19264T (=DSM 44701T), isolated from a smear-ripened cheese.</title>
        <authorList>
            <consortium name="US DOE Joint Genome Institute (JGI-PGF)"/>
            <person name="Walter F."/>
            <person name="Albersmeier A."/>
            <person name="Kalinowski J."/>
            <person name="Ruckert C."/>
        </authorList>
    </citation>
    <scope>NUCLEOTIDE SEQUENCE</scope>
    <source>
        <strain evidence="2">JCM 4646</strain>
    </source>
</reference>
<reference evidence="2" key="2">
    <citation type="submission" date="2020-09" db="EMBL/GenBank/DDBJ databases">
        <authorList>
            <person name="Sun Q."/>
            <person name="Ohkuma M."/>
        </authorList>
    </citation>
    <scope>NUCLEOTIDE SEQUENCE</scope>
    <source>
        <strain evidence="2">JCM 4646</strain>
    </source>
</reference>
<protein>
    <submittedName>
        <fullName evidence="2">Uncharacterized protein</fullName>
    </submittedName>
</protein>
<dbReference type="Proteomes" id="UP000617734">
    <property type="component" value="Unassembled WGS sequence"/>
</dbReference>
<feature type="region of interest" description="Disordered" evidence="1">
    <location>
        <begin position="1"/>
        <end position="29"/>
    </location>
</feature>
<proteinExistence type="predicted"/>
<organism evidence="2 3">
    <name type="scientific">Kitasatospora indigofera</name>
    <dbReference type="NCBI Taxonomy" id="67307"/>
    <lineage>
        <taxon>Bacteria</taxon>
        <taxon>Bacillati</taxon>
        <taxon>Actinomycetota</taxon>
        <taxon>Actinomycetes</taxon>
        <taxon>Kitasatosporales</taxon>
        <taxon>Streptomycetaceae</taxon>
        <taxon>Kitasatospora</taxon>
    </lineage>
</organism>
<name>A0A919D934_9ACTN</name>
<evidence type="ECO:0000313" key="2">
    <source>
        <dbReference type="EMBL" id="GHE26153.1"/>
    </source>
</evidence>
<sequence length="67" mass="7400">MVAVDGLCGGGHDKGSGGHDERRRDGGEQILQAHQVEPFQREGIRIGRWAGQMKMDGRPVDMPCRTR</sequence>
<accession>A0A919D934</accession>
<evidence type="ECO:0000256" key="1">
    <source>
        <dbReference type="SAM" id="MobiDB-lite"/>
    </source>
</evidence>
<dbReference type="EMBL" id="BNBO01000089">
    <property type="protein sequence ID" value="GHE26153.1"/>
    <property type="molecule type" value="Genomic_DNA"/>
</dbReference>
<gene>
    <name evidence="2" type="ORF">GCM10018781_78240</name>
</gene>
<feature type="compositionally biased region" description="Basic and acidic residues" evidence="1">
    <location>
        <begin position="11"/>
        <end position="27"/>
    </location>
</feature>